<keyword evidence="1" id="KW-0812">Transmembrane</keyword>
<feature type="transmembrane region" description="Helical" evidence="1">
    <location>
        <begin position="108"/>
        <end position="131"/>
    </location>
</feature>
<gene>
    <name evidence="2" type="ORF">DL240_17510</name>
</gene>
<dbReference type="OrthoDB" id="5502262at2"/>
<evidence type="ECO:0000313" key="2">
    <source>
        <dbReference type="EMBL" id="RAL20378.1"/>
    </source>
</evidence>
<keyword evidence="1" id="KW-1133">Transmembrane helix</keyword>
<evidence type="ECO:0000256" key="1">
    <source>
        <dbReference type="SAM" id="Phobius"/>
    </source>
</evidence>
<dbReference type="RefSeq" id="WP_111731194.1">
    <property type="nucleotide sequence ID" value="NZ_QHKO01000011.1"/>
</dbReference>
<dbReference type="AlphaFoldDB" id="A0A328C196"/>
<feature type="transmembrane region" description="Helical" evidence="1">
    <location>
        <begin position="67"/>
        <end position="87"/>
    </location>
</feature>
<comment type="caution">
    <text evidence="2">The sequence shown here is derived from an EMBL/GenBank/DDBJ whole genome shotgun (WGS) entry which is preliminary data.</text>
</comment>
<reference evidence="2 3" key="1">
    <citation type="submission" date="2018-05" db="EMBL/GenBank/DDBJ databases">
        <title>Lujinxingia marina gen. nov. sp. nov., a new facultative anaerobic member of the class Deltaproteobacteria, and proposal of Lujinxingaceae fam. nov.</title>
        <authorList>
            <person name="Li C.-M."/>
        </authorList>
    </citation>
    <scope>NUCLEOTIDE SEQUENCE [LARGE SCALE GENOMIC DNA]</scope>
    <source>
        <strain evidence="2 3">B210</strain>
    </source>
</reference>
<keyword evidence="1" id="KW-0472">Membrane</keyword>
<organism evidence="2 3">
    <name type="scientific">Lujinxingia litoralis</name>
    <dbReference type="NCBI Taxonomy" id="2211119"/>
    <lineage>
        <taxon>Bacteria</taxon>
        <taxon>Deltaproteobacteria</taxon>
        <taxon>Bradymonadales</taxon>
        <taxon>Lujinxingiaceae</taxon>
        <taxon>Lujinxingia</taxon>
    </lineage>
</organism>
<feature type="transmembrane region" description="Helical" evidence="1">
    <location>
        <begin position="207"/>
        <end position="224"/>
    </location>
</feature>
<feature type="transmembrane region" description="Helical" evidence="1">
    <location>
        <begin position="12"/>
        <end position="30"/>
    </location>
</feature>
<feature type="transmembrane region" description="Helical" evidence="1">
    <location>
        <begin position="137"/>
        <end position="157"/>
    </location>
</feature>
<accession>A0A328C196</accession>
<proteinExistence type="predicted"/>
<protein>
    <recommendedName>
        <fullName evidence="4">Membrane-associated sensor domain-containing protein</fullName>
    </recommendedName>
</protein>
<dbReference type="Proteomes" id="UP000249169">
    <property type="component" value="Unassembled WGS sequence"/>
</dbReference>
<keyword evidence="3" id="KW-1185">Reference proteome</keyword>
<feature type="transmembrane region" description="Helical" evidence="1">
    <location>
        <begin position="169"/>
        <end position="187"/>
    </location>
</feature>
<sequence>MSIWEAIYVHPAHHPGAAWFSVLLVLGVVLRRLGFFYAFVIAALAITATDAMVTGGWSQLGGAEHPVYPGLAWLFVMLGDFRVFLLLEHYRRPADPRRLGPPRVWIGALGWTLIASLVVGVISISGDFFAASMRRLYLSYELVAAAVVGAVWRWRVVRAPGISEPVRRWLWRVSAFVVVQYGLWAAADGVILWGMEFGHLLRVIPNLMYYALFVPFVVWSAPSMEELQ</sequence>
<evidence type="ECO:0000313" key="3">
    <source>
        <dbReference type="Proteomes" id="UP000249169"/>
    </source>
</evidence>
<name>A0A328C196_9DELT</name>
<evidence type="ECO:0008006" key="4">
    <source>
        <dbReference type="Google" id="ProtNLM"/>
    </source>
</evidence>
<feature type="transmembrane region" description="Helical" evidence="1">
    <location>
        <begin position="35"/>
        <end position="55"/>
    </location>
</feature>
<dbReference type="EMBL" id="QHKO01000011">
    <property type="protein sequence ID" value="RAL20378.1"/>
    <property type="molecule type" value="Genomic_DNA"/>
</dbReference>